<evidence type="ECO:0000313" key="2">
    <source>
        <dbReference type="EMBL" id="AOS83887.1"/>
    </source>
</evidence>
<dbReference type="Proteomes" id="UP000095185">
    <property type="component" value="Chromosome"/>
</dbReference>
<keyword evidence="1" id="KW-1133">Transmembrane helix</keyword>
<proteinExistence type="predicted"/>
<organism evidence="2 3">
    <name type="scientific">Chlorobaculum limnaeum</name>
    <dbReference type="NCBI Taxonomy" id="274537"/>
    <lineage>
        <taxon>Bacteria</taxon>
        <taxon>Pseudomonadati</taxon>
        <taxon>Chlorobiota</taxon>
        <taxon>Chlorobiia</taxon>
        <taxon>Chlorobiales</taxon>
        <taxon>Chlorobiaceae</taxon>
        <taxon>Chlorobaculum</taxon>
    </lineage>
</organism>
<reference evidence="2" key="1">
    <citation type="submission" date="2016-09" db="EMBL/GenBank/DDBJ databases">
        <title>Genome sequence of Chlorobaculum limnaeum.</title>
        <authorList>
            <person name="Liu Z."/>
            <person name="Tank M."/>
            <person name="Bryant D.A."/>
        </authorList>
    </citation>
    <scope>NUCLEOTIDE SEQUENCE [LARGE SCALE GENOMIC DNA]</scope>
    <source>
        <strain evidence="2">DSM 1677</strain>
    </source>
</reference>
<evidence type="ECO:0000256" key="1">
    <source>
        <dbReference type="SAM" id="Phobius"/>
    </source>
</evidence>
<dbReference type="EMBL" id="CP017305">
    <property type="protein sequence ID" value="AOS83887.1"/>
    <property type="molecule type" value="Genomic_DNA"/>
</dbReference>
<protein>
    <submittedName>
        <fullName evidence="2">DUF1634 domain-containing protein</fullName>
    </submittedName>
</protein>
<dbReference type="KEGG" id="clz:BIU88_06805"/>
<feature type="transmembrane region" description="Helical" evidence="1">
    <location>
        <begin position="86"/>
        <end position="107"/>
    </location>
</feature>
<gene>
    <name evidence="2" type="ORF">BIU88_06805</name>
</gene>
<accession>A0A1D8D449</accession>
<dbReference type="OrthoDB" id="598268at2"/>
<dbReference type="RefSeq" id="WP_069809866.1">
    <property type="nucleotide sequence ID" value="NZ_CP017305.1"/>
</dbReference>
<keyword evidence="1" id="KW-0472">Membrane</keyword>
<evidence type="ECO:0000313" key="3">
    <source>
        <dbReference type="Proteomes" id="UP000095185"/>
    </source>
</evidence>
<name>A0A1D8D449_CHLLM</name>
<dbReference type="STRING" id="274537.BIU88_06805"/>
<feature type="transmembrane region" description="Helical" evidence="1">
    <location>
        <begin position="12"/>
        <end position="37"/>
    </location>
</feature>
<feature type="transmembrane region" description="Helical" evidence="1">
    <location>
        <begin position="114"/>
        <end position="134"/>
    </location>
</feature>
<dbReference type="AlphaFoldDB" id="A0A1D8D449"/>
<keyword evidence="3" id="KW-1185">Reference proteome</keyword>
<sequence>MKQETTHADSVQLAYAGILGKATTLGIALIVAGYAIYIFQLIPLSVPIEQVAGHWHLRAAEFHQQLDAPLGWSCFAAPGYGDTLSYITLIYLGSVTMLCLFVAGIAFFREKNGIYTAISFVQLLVLIFAAAGIVSGGH</sequence>
<keyword evidence="1" id="KW-0812">Transmembrane</keyword>